<keyword evidence="2" id="KW-1185">Reference proteome</keyword>
<name>A0A7D9E5P4_PARCT</name>
<dbReference type="EMBL" id="CACRXK020004293">
    <property type="protein sequence ID" value="CAB4002222.1"/>
    <property type="molecule type" value="Genomic_DNA"/>
</dbReference>
<comment type="caution">
    <text evidence="1">The sequence shown here is derived from an EMBL/GenBank/DDBJ whole genome shotgun (WGS) entry which is preliminary data.</text>
</comment>
<evidence type="ECO:0000313" key="2">
    <source>
        <dbReference type="Proteomes" id="UP001152795"/>
    </source>
</evidence>
<dbReference type="AlphaFoldDB" id="A0A7D9E5P4"/>
<evidence type="ECO:0000313" key="1">
    <source>
        <dbReference type="EMBL" id="CAB4002222.1"/>
    </source>
</evidence>
<reference evidence="1" key="1">
    <citation type="submission" date="2020-04" db="EMBL/GenBank/DDBJ databases">
        <authorList>
            <person name="Alioto T."/>
            <person name="Alioto T."/>
            <person name="Gomez Garrido J."/>
        </authorList>
    </citation>
    <scope>NUCLEOTIDE SEQUENCE</scope>
    <source>
        <strain evidence="1">A484AB</strain>
    </source>
</reference>
<accession>A0A7D9E5P4</accession>
<dbReference type="OrthoDB" id="6152410at2759"/>
<organism evidence="1 2">
    <name type="scientific">Paramuricea clavata</name>
    <name type="common">Red gorgonian</name>
    <name type="synonym">Violescent sea-whip</name>
    <dbReference type="NCBI Taxonomy" id="317549"/>
    <lineage>
        <taxon>Eukaryota</taxon>
        <taxon>Metazoa</taxon>
        <taxon>Cnidaria</taxon>
        <taxon>Anthozoa</taxon>
        <taxon>Octocorallia</taxon>
        <taxon>Malacalcyonacea</taxon>
        <taxon>Plexauridae</taxon>
        <taxon>Paramuricea</taxon>
    </lineage>
</organism>
<protein>
    <submittedName>
        <fullName evidence="1">Uncharacterized protein</fullName>
    </submittedName>
</protein>
<sequence length="217" mass="24115">MQNSIIWDKCVLCQKDSAELLQCPAKSSRKDVGAGYKTLAGTFEKNCQNDSIPQCLYSLLGLSVSYDRVLSISTDIRNTICRKFQDENLVCPAKLWKGILTTSAVDNIDHNPSSNTAKGPFHGTGISLFQNVSREYPGIEQEQISLEHRSKLDTKKVCELPDWYTDVPPCILRDANAHTTNNVTLRTDEDYLSIALQDEIVAAASKTRCGGRDASRR</sequence>
<gene>
    <name evidence="1" type="ORF">PACLA_8A046519</name>
</gene>
<dbReference type="PANTHER" id="PTHR47018">
    <property type="entry name" value="CXC DOMAIN-CONTAINING PROTEIN-RELATED"/>
    <property type="match status" value="1"/>
</dbReference>
<dbReference type="Proteomes" id="UP001152795">
    <property type="component" value="Unassembled WGS sequence"/>
</dbReference>
<proteinExistence type="predicted"/>